<dbReference type="Proteomes" id="UP000196877">
    <property type="component" value="Chromosome"/>
</dbReference>
<sequence length="50" mass="5817">MWKNSCQLFFVRQMSYQLLYLKNQKEAGSASPPSRSYGVKYVNFSTSECL</sequence>
<organism evidence="1 2">
    <name type="scientific">Bacillus sonorensis</name>
    <dbReference type="NCBI Taxonomy" id="119858"/>
    <lineage>
        <taxon>Bacteria</taxon>
        <taxon>Bacillati</taxon>
        <taxon>Bacillota</taxon>
        <taxon>Bacilli</taxon>
        <taxon>Bacillales</taxon>
        <taxon>Bacillaceae</taxon>
        <taxon>Bacillus</taxon>
    </lineage>
</organism>
<gene>
    <name evidence="1" type="ORF">S101395_04191</name>
</gene>
<proteinExistence type="predicted"/>
<dbReference type="EMBL" id="CP021920">
    <property type="protein sequence ID" value="ASB90693.1"/>
    <property type="molecule type" value="Genomic_DNA"/>
</dbReference>
<keyword evidence="2" id="KW-1185">Reference proteome</keyword>
<evidence type="ECO:0000313" key="1">
    <source>
        <dbReference type="EMBL" id="ASB90693.1"/>
    </source>
</evidence>
<reference evidence="1 2" key="1">
    <citation type="submission" date="2017-06" db="EMBL/GenBank/DDBJ databases">
        <title>Genome sequence of Bacillus sonorensis strain SRCM101395.</title>
        <authorList>
            <person name="Cho S.H."/>
        </authorList>
    </citation>
    <scope>NUCLEOTIDE SEQUENCE [LARGE SCALE GENOMIC DNA]</scope>
    <source>
        <strain evidence="1 2">SRCM101395</strain>
    </source>
</reference>
<name>A0ABN5AMG3_9BACI</name>
<accession>A0ABN5AMG3</accession>
<protein>
    <submittedName>
        <fullName evidence="1">Uncharacterized protein</fullName>
    </submittedName>
</protein>
<evidence type="ECO:0000313" key="2">
    <source>
        <dbReference type="Proteomes" id="UP000196877"/>
    </source>
</evidence>